<evidence type="ECO:0000256" key="7">
    <source>
        <dbReference type="ARBA" id="ARBA00022697"/>
    </source>
</evidence>
<evidence type="ECO:0000256" key="3">
    <source>
        <dbReference type="ARBA" id="ARBA00012078"/>
    </source>
</evidence>
<gene>
    <name evidence="13" type="ORF">METZ01_LOCUS88459</name>
</gene>
<evidence type="ECO:0000256" key="8">
    <source>
        <dbReference type="ARBA" id="ARBA00022741"/>
    </source>
</evidence>
<dbReference type="InterPro" id="IPR000870">
    <property type="entry name" value="Homoserine_kinase"/>
</dbReference>
<dbReference type="PANTHER" id="PTHR20861">
    <property type="entry name" value="HOMOSERINE/4-DIPHOSPHOCYTIDYL-2-C-METHYL-D-ERYTHRITOL KINASE"/>
    <property type="match status" value="1"/>
</dbReference>
<evidence type="ECO:0000313" key="13">
    <source>
        <dbReference type="EMBL" id="SVA35605.1"/>
    </source>
</evidence>
<dbReference type="GO" id="GO:0005524">
    <property type="term" value="F:ATP binding"/>
    <property type="evidence" value="ECO:0007669"/>
    <property type="project" value="UniProtKB-KW"/>
</dbReference>
<feature type="domain" description="GHMP kinase C-terminal" evidence="12">
    <location>
        <begin position="219"/>
        <end position="265"/>
    </location>
</feature>
<organism evidence="13">
    <name type="scientific">marine metagenome</name>
    <dbReference type="NCBI Taxonomy" id="408172"/>
    <lineage>
        <taxon>unclassified sequences</taxon>
        <taxon>metagenomes</taxon>
        <taxon>ecological metagenomes</taxon>
    </lineage>
</organism>
<evidence type="ECO:0000259" key="11">
    <source>
        <dbReference type="Pfam" id="PF00288"/>
    </source>
</evidence>
<comment type="similarity">
    <text evidence="2">Belongs to the GHMP kinase family. Homoserine kinase subfamily.</text>
</comment>
<dbReference type="AlphaFoldDB" id="A0A381V5G5"/>
<dbReference type="EC" id="2.7.1.39" evidence="3"/>
<dbReference type="InterPro" id="IPR013750">
    <property type="entry name" value="GHMP_kinase_C_dom"/>
</dbReference>
<dbReference type="PIRSF" id="PIRSF000676">
    <property type="entry name" value="Homoser_kin"/>
    <property type="match status" value="1"/>
</dbReference>
<dbReference type="PRINTS" id="PR00958">
    <property type="entry name" value="HOMSERKINASE"/>
</dbReference>
<dbReference type="PROSITE" id="PS00627">
    <property type="entry name" value="GHMP_KINASES_ATP"/>
    <property type="match status" value="1"/>
</dbReference>
<dbReference type="InterPro" id="IPR006204">
    <property type="entry name" value="GHMP_kinase_N_dom"/>
</dbReference>
<dbReference type="HAMAP" id="MF_00384">
    <property type="entry name" value="Homoser_kinase"/>
    <property type="match status" value="1"/>
</dbReference>
<keyword evidence="8" id="KW-0547">Nucleotide-binding</keyword>
<proteinExistence type="inferred from homology"/>
<keyword evidence="5" id="KW-0028">Amino-acid biosynthesis</keyword>
<accession>A0A381V5G5</accession>
<dbReference type="InterPro" id="IPR020568">
    <property type="entry name" value="Ribosomal_Su5_D2-typ_SF"/>
</dbReference>
<reference evidence="13" key="1">
    <citation type="submission" date="2018-05" db="EMBL/GenBank/DDBJ databases">
        <authorList>
            <person name="Lanie J.A."/>
            <person name="Ng W.-L."/>
            <person name="Kazmierczak K.M."/>
            <person name="Andrzejewski T.M."/>
            <person name="Davidsen T.M."/>
            <person name="Wayne K.J."/>
            <person name="Tettelin H."/>
            <person name="Glass J.I."/>
            <person name="Rusch D."/>
            <person name="Podicherti R."/>
            <person name="Tsui H.-C.T."/>
            <person name="Winkler M.E."/>
        </authorList>
    </citation>
    <scope>NUCLEOTIDE SEQUENCE</scope>
</reference>
<dbReference type="Gene3D" id="3.30.70.890">
    <property type="entry name" value="GHMP kinase, C-terminal domain"/>
    <property type="match status" value="1"/>
</dbReference>
<dbReference type="PANTHER" id="PTHR20861:SF1">
    <property type="entry name" value="HOMOSERINE KINASE"/>
    <property type="match status" value="1"/>
</dbReference>
<feature type="domain" description="GHMP kinase N-terminal" evidence="11">
    <location>
        <begin position="61"/>
        <end position="143"/>
    </location>
</feature>
<sequence>MNKKLTVKIPATSANMGPGFDCLGIALDIWNTISILEDSLDSPGVVLTGNGQGELSSGTDNLIFQSFSRLFNELGEKTPDVTLECENQIPLARGMGSSSAALIGGLFAANEYACKPLSQLDLLEIAAGLEGHPDNVASALLGGMQISVYDDGHMVTASVPFPESLSVVLYVPDTPMPTEEARGLLDSNVQRSEAVFNIGRAALLVHAMCTGQLEYLRYATQDALHQPARQEIFFPMKNIIKAAMNSGALGAFLSGSGSTVLAFCTGREYTIGYEMADAGMKSGLNGEIIVTSPTSQGAFLSS</sequence>
<dbReference type="EMBL" id="UINC01007904">
    <property type="protein sequence ID" value="SVA35605.1"/>
    <property type="molecule type" value="Genomic_DNA"/>
</dbReference>
<dbReference type="SUPFAM" id="SSF54211">
    <property type="entry name" value="Ribosomal protein S5 domain 2-like"/>
    <property type="match status" value="1"/>
</dbReference>
<evidence type="ECO:0000256" key="10">
    <source>
        <dbReference type="ARBA" id="ARBA00022840"/>
    </source>
</evidence>
<dbReference type="InterPro" id="IPR006203">
    <property type="entry name" value="GHMP_knse_ATP-bd_CS"/>
</dbReference>
<dbReference type="Gene3D" id="3.30.230.10">
    <property type="match status" value="1"/>
</dbReference>
<dbReference type="GO" id="GO:0009088">
    <property type="term" value="P:threonine biosynthetic process"/>
    <property type="evidence" value="ECO:0007669"/>
    <property type="project" value="UniProtKB-UniPathway"/>
</dbReference>
<evidence type="ECO:0000256" key="4">
    <source>
        <dbReference type="ARBA" id="ARBA00017858"/>
    </source>
</evidence>
<dbReference type="SUPFAM" id="SSF55060">
    <property type="entry name" value="GHMP Kinase, C-terminal domain"/>
    <property type="match status" value="1"/>
</dbReference>
<dbReference type="Pfam" id="PF08544">
    <property type="entry name" value="GHMP_kinases_C"/>
    <property type="match status" value="1"/>
</dbReference>
<keyword evidence="6" id="KW-0808">Transferase</keyword>
<keyword evidence="7" id="KW-0791">Threonine biosynthesis</keyword>
<dbReference type="Pfam" id="PF00288">
    <property type="entry name" value="GHMP_kinases_N"/>
    <property type="match status" value="1"/>
</dbReference>
<protein>
    <recommendedName>
        <fullName evidence="4">Homoserine kinase</fullName>
        <ecNumber evidence="3">2.7.1.39</ecNumber>
    </recommendedName>
</protein>
<dbReference type="InterPro" id="IPR036554">
    <property type="entry name" value="GHMP_kinase_C_sf"/>
</dbReference>
<evidence type="ECO:0000256" key="1">
    <source>
        <dbReference type="ARBA" id="ARBA00005015"/>
    </source>
</evidence>
<evidence type="ECO:0000256" key="2">
    <source>
        <dbReference type="ARBA" id="ARBA00007370"/>
    </source>
</evidence>
<dbReference type="GO" id="GO:0004413">
    <property type="term" value="F:homoserine kinase activity"/>
    <property type="evidence" value="ECO:0007669"/>
    <property type="project" value="UniProtKB-EC"/>
</dbReference>
<comment type="pathway">
    <text evidence="1">Amino-acid biosynthesis; L-threonine biosynthesis; L-threonine from L-aspartate: step 4/5.</text>
</comment>
<dbReference type="NCBIfam" id="TIGR00191">
    <property type="entry name" value="thrB"/>
    <property type="match status" value="1"/>
</dbReference>
<evidence type="ECO:0000256" key="5">
    <source>
        <dbReference type="ARBA" id="ARBA00022605"/>
    </source>
</evidence>
<evidence type="ECO:0000256" key="6">
    <source>
        <dbReference type="ARBA" id="ARBA00022679"/>
    </source>
</evidence>
<dbReference type="UniPathway" id="UPA00050">
    <property type="reaction ID" value="UER00064"/>
</dbReference>
<name>A0A381V5G5_9ZZZZ</name>
<evidence type="ECO:0000256" key="9">
    <source>
        <dbReference type="ARBA" id="ARBA00022777"/>
    </source>
</evidence>
<dbReference type="InterPro" id="IPR014721">
    <property type="entry name" value="Ribsml_uS5_D2-typ_fold_subgr"/>
</dbReference>
<keyword evidence="9" id="KW-0418">Kinase</keyword>
<evidence type="ECO:0000259" key="12">
    <source>
        <dbReference type="Pfam" id="PF08544"/>
    </source>
</evidence>
<keyword evidence="10" id="KW-0067">ATP-binding</keyword>